<dbReference type="Proteomes" id="UP000649617">
    <property type="component" value="Unassembled WGS sequence"/>
</dbReference>
<dbReference type="EMBL" id="CAJNIZ010003051">
    <property type="protein sequence ID" value="CAE7218005.1"/>
    <property type="molecule type" value="Genomic_DNA"/>
</dbReference>
<comment type="caution">
    <text evidence="1">The sequence shown here is derived from an EMBL/GenBank/DDBJ whole genome shotgun (WGS) entry which is preliminary data.</text>
</comment>
<dbReference type="OrthoDB" id="10338992at2759"/>
<proteinExistence type="predicted"/>
<evidence type="ECO:0000313" key="2">
    <source>
        <dbReference type="Proteomes" id="UP000649617"/>
    </source>
</evidence>
<feature type="non-terminal residue" evidence="1">
    <location>
        <position position="1"/>
    </location>
</feature>
<name>A0A812JXW5_SYMPI</name>
<reference evidence="1" key="1">
    <citation type="submission" date="2021-02" db="EMBL/GenBank/DDBJ databases">
        <authorList>
            <person name="Dougan E. K."/>
            <person name="Rhodes N."/>
            <person name="Thang M."/>
            <person name="Chan C."/>
        </authorList>
    </citation>
    <scope>NUCLEOTIDE SEQUENCE</scope>
</reference>
<protein>
    <recommendedName>
        <fullName evidence="3">Ubiquitin-like domain-containing protein</fullName>
    </recommendedName>
</protein>
<organism evidence="1 2">
    <name type="scientific">Symbiodinium pilosum</name>
    <name type="common">Dinoflagellate</name>
    <dbReference type="NCBI Taxonomy" id="2952"/>
    <lineage>
        <taxon>Eukaryota</taxon>
        <taxon>Sar</taxon>
        <taxon>Alveolata</taxon>
        <taxon>Dinophyceae</taxon>
        <taxon>Suessiales</taxon>
        <taxon>Symbiodiniaceae</taxon>
        <taxon>Symbiodinium</taxon>
    </lineage>
</organism>
<evidence type="ECO:0000313" key="1">
    <source>
        <dbReference type="EMBL" id="CAE7218005.1"/>
    </source>
</evidence>
<gene>
    <name evidence="1" type="ORF">SPIL2461_LOCUS2726</name>
</gene>
<keyword evidence="2" id="KW-1185">Reference proteome</keyword>
<evidence type="ECO:0008006" key="3">
    <source>
        <dbReference type="Google" id="ProtNLM"/>
    </source>
</evidence>
<sequence length="85" mass="9095">LTASSAETVASLISRVQTMCGDVGDKPNFRLCLAKGDSMTVLDESNSLASSGVLDGATLLARRTHHVARVTLEKKSEATSPMFWR</sequence>
<accession>A0A812JXW5</accession>
<dbReference type="AlphaFoldDB" id="A0A812JXW5"/>